<name>A0ABT7EYU0_9RHOB</name>
<proteinExistence type="predicted"/>
<feature type="chain" id="PRO_5046823254" description="Arginine transporter" evidence="1">
    <location>
        <begin position="25"/>
        <end position="103"/>
    </location>
</feature>
<evidence type="ECO:0000313" key="2">
    <source>
        <dbReference type="EMBL" id="MDK3017529.1"/>
    </source>
</evidence>
<organism evidence="2 3">
    <name type="scientific">Pseudodonghicola flavimaris</name>
    <dbReference type="NCBI Taxonomy" id="3050036"/>
    <lineage>
        <taxon>Bacteria</taxon>
        <taxon>Pseudomonadati</taxon>
        <taxon>Pseudomonadota</taxon>
        <taxon>Alphaproteobacteria</taxon>
        <taxon>Rhodobacterales</taxon>
        <taxon>Paracoccaceae</taxon>
        <taxon>Pseudodonghicola</taxon>
    </lineage>
</organism>
<keyword evidence="3" id="KW-1185">Reference proteome</keyword>
<dbReference type="RefSeq" id="WP_284480343.1">
    <property type="nucleotide sequence ID" value="NZ_JASNJD010000004.1"/>
</dbReference>
<accession>A0ABT7EYU0</accession>
<evidence type="ECO:0000256" key="1">
    <source>
        <dbReference type="SAM" id="SignalP"/>
    </source>
</evidence>
<reference evidence="2 3" key="1">
    <citation type="submission" date="2023-05" db="EMBL/GenBank/DDBJ databases">
        <title>Pseudodonghicola sp. nov.</title>
        <authorList>
            <person name="Huang J."/>
        </authorList>
    </citation>
    <scope>NUCLEOTIDE SEQUENCE [LARGE SCALE GENOMIC DNA]</scope>
    <source>
        <strain evidence="2 3">IC7</strain>
    </source>
</reference>
<sequence length="103" mass="11190">MKYLLTLAVCATALSGVTTSPAAAGVIERACRDSNRSAASPQLCSCIQNVAERSLNASDMRKVARWFADPHQAQVVRQSSRTSDAKLWQRYRAFGDRAAQICG</sequence>
<protein>
    <recommendedName>
        <fullName evidence="4">Arginine transporter</fullName>
    </recommendedName>
</protein>
<dbReference type="EMBL" id="JASNJD010000004">
    <property type="protein sequence ID" value="MDK3017529.1"/>
    <property type="molecule type" value="Genomic_DNA"/>
</dbReference>
<evidence type="ECO:0000313" key="3">
    <source>
        <dbReference type="Proteomes" id="UP001243757"/>
    </source>
</evidence>
<feature type="signal peptide" evidence="1">
    <location>
        <begin position="1"/>
        <end position="24"/>
    </location>
</feature>
<comment type="caution">
    <text evidence="2">The sequence shown here is derived from an EMBL/GenBank/DDBJ whole genome shotgun (WGS) entry which is preliminary data.</text>
</comment>
<dbReference type="Proteomes" id="UP001243757">
    <property type="component" value="Unassembled WGS sequence"/>
</dbReference>
<keyword evidence="1" id="KW-0732">Signal</keyword>
<evidence type="ECO:0008006" key="4">
    <source>
        <dbReference type="Google" id="ProtNLM"/>
    </source>
</evidence>
<gene>
    <name evidence="2" type="ORF">QO033_07555</name>
</gene>